<name>A0A5B7I1P2_PORTR</name>
<organism evidence="1 2">
    <name type="scientific">Portunus trituberculatus</name>
    <name type="common">Swimming crab</name>
    <name type="synonym">Neptunus trituberculatus</name>
    <dbReference type="NCBI Taxonomy" id="210409"/>
    <lineage>
        <taxon>Eukaryota</taxon>
        <taxon>Metazoa</taxon>
        <taxon>Ecdysozoa</taxon>
        <taxon>Arthropoda</taxon>
        <taxon>Crustacea</taxon>
        <taxon>Multicrustacea</taxon>
        <taxon>Malacostraca</taxon>
        <taxon>Eumalacostraca</taxon>
        <taxon>Eucarida</taxon>
        <taxon>Decapoda</taxon>
        <taxon>Pleocyemata</taxon>
        <taxon>Brachyura</taxon>
        <taxon>Eubrachyura</taxon>
        <taxon>Portunoidea</taxon>
        <taxon>Portunidae</taxon>
        <taxon>Portuninae</taxon>
        <taxon>Portunus</taxon>
    </lineage>
</organism>
<comment type="caution">
    <text evidence="1">The sequence shown here is derived from an EMBL/GenBank/DDBJ whole genome shotgun (WGS) entry which is preliminary data.</text>
</comment>
<dbReference type="EMBL" id="VSRR010042078">
    <property type="protein sequence ID" value="MPC75886.1"/>
    <property type="molecule type" value="Genomic_DNA"/>
</dbReference>
<evidence type="ECO:0000313" key="1">
    <source>
        <dbReference type="EMBL" id="MPC75886.1"/>
    </source>
</evidence>
<dbReference type="AlphaFoldDB" id="A0A5B7I1P2"/>
<evidence type="ECO:0000313" key="2">
    <source>
        <dbReference type="Proteomes" id="UP000324222"/>
    </source>
</evidence>
<accession>A0A5B7I1P2</accession>
<gene>
    <name evidence="1" type="ORF">E2C01_070283</name>
</gene>
<reference evidence="1 2" key="1">
    <citation type="submission" date="2019-05" db="EMBL/GenBank/DDBJ databases">
        <title>Another draft genome of Portunus trituberculatus and its Hox gene families provides insights of decapod evolution.</title>
        <authorList>
            <person name="Jeong J.-H."/>
            <person name="Song I."/>
            <person name="Kim S."/>
            <person name="Choi T."/>
            <person name="Kim D."/>
            <person name="Ryu S."/>
            <person name="Kim W."/>
        </authorList>
    </citation>
    <scope>NUCLEOTIDE SEQUENCE [LARGE SCALE GENOMIC DNA]</scope>
    <source>
        <tissue evidence="1">Muscle</tissue>
    </source>
</reference>
<sequence length="141" mass="15791">MKGPTHILRALHNTAGKRWPRRYVARRWPGEVRAGEGRGGRRKNRGKHEGFIIDVSGVRGLRGHSGSQTLEVPHWVLNCSDVYSLPTLHFTLLRAEACLNSTASLWIKHLNWRCCGLLTGLPVPQGFRNLHHYITAGSSVP</sequence>
<dbReference type="Proteomes" id="UP000324222">
    <property type="component" value="Unassembled WGS sequence"/>
</dbReference>
<keyword evidence="2" id="KW-1185">Reference proteome</keyword>
<proteinExistence type="predicted"/>
<protein>
    <submittedName>
        <fullName evidence="1">Uncharacterized protein</fullName>
    </submittedName>
</protein>